<accession>A0A4C1U2J7</accession>
<keyword evidence="2" id="KW-1185">Reference proteome</keyword>
<organism evidence="1 2">
    <name type="scientific">Eumeta variegata</name>
    <name type="common">Bagworm moth</name>
    <name type="synonym">Eumeta japonica</name>
    <dbReference type="NCBI Taxonomy" id="151549"/>
    <lineage>
        <taxon>Eukaryota</taxon>
        <taxon>Metazoa</taxon>
        <taxon>Ecdysozoa</taxon>
        <taxon>Arthropoda</taxon>
        <taxon>Hexapoda</taxon>
        <taxon>Insecta</taxon>
        <taxon>Pterygota</taxon>
        <taxon>Neoptera</taxon>
        <taxon>Endopterygota</taxon>
        <taxon>Lepidoptera</taxon>
        <taxon>Glossata</taxon>
        <taxon>Ditrysia</taxon>
        <taxon>Tineoidea</taxon>
        <taxon>Psychidae</taxon>
        <taxon>Oiketicinae</taxon>
        <taxon>Eumeta</taxon>
    </lineage>
</organism>
<sequence>MIDQLIKLKQEKFVVESCCDQLSYSTKVGAGKVDEVRQASGFESCRGDGHCDTFVLPISLCASRVLPQTIKVCNSAHSLATSKTFRG</sequence>
<evidence type="ECO:0000313" key="1">
    <source>
        <dbReference type="EMBL" id="GBP20056.1"/>
    </source>
</evidence>
<evidence type="ECO:0000313" key="2">
    <source>
        <dbReference type="Proteomes" id="UP000299102"/>
    </source>
</evidence>
<gene>
    <name evidence="1" type="ORF">EVAR_13825_1</name>
</gene>
<comment type="caution">
    <text evidence="1">The sequence shown here is derived from an EMBL/GenBank/DDBJ whole genome shotgun (WGS) entry which is preliminary data.</text>
</comment>
<dbReference type="Proteomes" id="UP000299102">
    <property type="component" value="Unassembled WGS sequence"/>
</dbReference>
<protein>
    <submittedName>
        <fullName evidence="1">Uncharacterized protein</fullName>
    </submittedName>
</protein>
<dbReference type="EMBL" id="BGZK01000114">
    <property type="protein sequence ID" value="GBP20056.1"/>
    <property type="molecule type" value="Genomic_DNA"/>
</dbReference>
<name>A0A4C1U2J7_EUMVA</name>
<proteinExistence type="predicted"/>
<reference evidence="1 2" key="1">
    <citation type="journal article" date="2019" name="Commun. Biol.">
        <title>The bagworm genome reveals a unique fibroin gene that provides high tensile strength.</title>
        <authorList>
            <person name="Kono N."/>
            <person name="Nakamura H."/>
            <person name="Ohtoshi R."/>
            <person name="Tomita M."/>
            <person name="Numata K."/>
            <person name="Arakawa K."/>
        </authorList>
    </citation>
    <scope>NUCLEOTIDE SEQUENCE [LARGE SCALE GENOMIC DNA]</scope>
</reference>
<dbReference type="AlphaFoldDB" id="A0A4C1U2J7"/>